<dbReference type="Gene3D" id="3.40.50.10090">
    <property type="match status" value="2"/>
</dbReference>
<organism evidence="11 12">
    <name type="scientific">Vibrio olivae</name>
    <dbReference type="NCBI Taxonomy" id="1243002"/>
    <lineage>
        <taxon>Bacteria</taxon>
        <taxon>Pseudomonadati</taxon>
        <taxon>Pseudomonadota</taxon>
        <taxon>Gammaproteobacteria</taxon>
        <taxon>Vibrionales</taxon>
        <taxon>Vibrionaceae</taxon>
        <taxon>Vibrio</taxon>
    </lineage>
</organism>
<evidence type="ECO:0000256" key="8">
    <source>
        <dbReference type="ARBA" id="ARBA00048617"/>
    </source>
</evidence>
<dbReference type="NCBIfam" id="NF004585">
    <property type="entry name" value="PRK05928.2-2"/>
    <property type="match status" value="1"/>
</dbReference>
<protein>
    <recommendedName>
        <fullName evidence="7 9">Uroporphyrinogen-III synthase</fullName>
        <ecNumber evidence="3 9">4.2.1.75</ecNumber>
    </recommendedName>
</protein>
<comment type="caution">
    <text evidence="11">The sequence shown here is derived from an EMBL/GenBank/DDBJ whole genome shotgun (WGS) entry which is preliminary data.</text>
</comment>
<evidence type="ECO:0000259" key="10">
    <source>
        <dbReference type="Pfam" id="PF02602"/>
    </source>
</evidence>
<evidence type="ECO:0000256" key="4">
    <source>
        <dbReference type="ARBA" id="ARBA00023239"/>
    </source>
</evidence>
<keyword evidence="5 9" id="KW-0627">Porphyrin biosynthesis</keyword>
<dbReference type="PANTHER" id="PTHR38042:SF1">
    <property type="entry name" value="UROPORPHYRINOGEN-III SYNTHASE, CHLOROPLASTIC"/>
    <property type="match status" value="1"/>
</dbReference>
<gene>
    <name evidence="11" type="ORF">ACFFUV_21025</name>
</gene>
<evidence type="ECO:0000313" key="11">
    <source>
        <dbReference type="EMBL" id="MFB9137448.1"/>
    </source>
</evidence>
<dbReference type="GO" id="GO:0004852">
    <property type="term" value="F:uroporphyrinogen-III synthase activity"/>
    <property type="evidence" value="ECO:0007669"/>
    <property type="project" value="UniProtKB-EC"/>
</dbReference>
<evidence type="ECO:0000256" key="3">
    <source>
        <dbReference type="ARBA" id="ARBA00013109"/>
    </source>
</evidence>
<evidence type="ECO:0000313" key="12">
    <source>
        <dbReference type="Proteomes" id="UP001589645"/>
    </source>
</evidence>
<comment type="catalytic activity">
    <reaction evidence="8 9">
        <text>hydroxymethylbilane = uroporphyrinogen III + H2O</text>
        <dbReference type="Rhea" id="RHEA:18965"/>
        <dbReference type="ChEBI" id="CHEBI:15377"/>
        <dbReference type="ChEBI" id="CHEBI:57308"/>
        <dbReference type="ChEBI" id="CHEBI:57845"/>
        <dbReference type="EC" id="4.2.1.75"/>
    </reaction>
</comment>
<evidence type="ECO:0000256" key="9">
    <source>
        <dbReference type="RuleBase" id="RU366031"/>
    </source>
</evidence>
<dbReference type="RefSeq" id="WP_390197088.1">
    <property type="nucleotide sequence ID" value="NZ_JBHMEP010000013.1"/>
</dbReference>
<dbReference type="EMBL" id="JBHMEP010000013">
    <property type="protein sequence ID" value="MFB9137448.1"/>
    <property type="molecule type" value="Genomic_DNA"/>
</dbReference>
<name>A0ABV5HT80_9VIBR</name>
<evidence type="ECO:0000256" key="7">
    <source>
        <dbReference type="ARBA" id="ARBA00040167"/>
    </source>
</evidence>
<keyword evidence="12" id="KW-1185">Reference proteome</keyword>
<dbReference type="EC" id="4.2.1.75" evidence="3 9"/>
<dbReference type="InterPro" id="IPR039793">
    <property type="entry name" value="UROS/Hem4"/>
</dbReference>
<dbReference type="InterPro" id="IPR003754">
    <property type="entry name" value="4pyrrol_synth_uPrphyn_synth"/>
</dbReference>
<sequence>MAVLVTRPGAQGYSLCQQLMEAGIASFHHSLLTFTPGSQLSQLSDDIEQIDIMVAISQHSVAFTDEYFTQHNISWPQDCHYLAIGHKTALELSRVCGQKVNYPQQSDSEHFLELDDLQDINKKQIVILRGNGGRELIFDTLVERGAIVEYREVYQREYRDFDAEVLVAQWQQAHIDTVVITSSGQLNFFASKIAEVDLHWLYSLKLIVPSDRIAKEANAMGFHIVSNTGSAANSDLLATLQPNIGQ</sequence>
<dbReference type="InterPro" id="IPR036108">
    <property type="entry name" value="4pyrrol_syn_uPrphyn_synt_sf"/>
</dbReference>
<dbReference type="Proteomes" id="UP001589645">
    <property type="component" value="Unassembled WGS sequence"/>
</dbReference>
<evidence type="ECO:0000256" key="6">
    <source>
        <dbReference type="ARBA" id="ARBA00037589"/>
    </source>
</evidence>
<dbReference type="SUPFAM" id="SSF69618">
    <property type="entry name" value="HemD-like"/>
    <property type="match status" value="1"/>
</dbReference>
<reference evidence="11 12" key="1">
    <citation type="submission" date="2024-09" db="EMBL/GenBank/DDBJ databases">
        <authorList>
            <person name="Sun Q."/>
            <person name="Mori K."/>
        </authorList>
    </citation>
    <scope>NUCLEOTIDE SEQUENCE [LARGE SCALE GENOMIC DNA]</scope>
    <source>
        <strain evidence="11 12">CECT 8064</strain>
    </source>
</reference>
<comment type="pathway">
    <text evidence="1 9">Porphyrin-containing compound metabolism; protoporphyrin-IX biosynthesis; coproporphyrinogen-III from 5-aminolevulinate: step 3/4.</text>
</comment>
<feature type="domain" description="Tetrapyrrole biosynthesis uroporphyrinogen III synthase" evidence="10">
    <location>
        <begin position="17"/>
        <end position="224"/>
    </location>
</feature>
<dbReference type="PANTHER" id="PTHR38042">
    <property type="entry name" value="UROPORPHYRINOGEN-III SYNTHASE, CHLOROPLASTIC"/>
    <property type="match status" value="1"/>
</dbReference>
<evidence type="ECO:0000256" key="2">
    <source>
        <dbReference type="ARBA" id="ARBA00008133"/>
    </source>
</evidence>
<dbReference type="CDD" id="cd06578">
    <property type="entry name" value="HemD"/>
    <property type="match status" value="1"/>
</dbReference>
<comment type="similarity">
    <text evidence="2 9">Belongs to the uroporphyrinogen-III synthase family.</text>
</comment>
<proteinExistence type="inferred from homology"/>
<accession>A0ABV5HT80</accession>
<evidence type="ECO:0000256" key="5">
    <source>
        <dbReference type="ARBA" id="ARBA00023244"/>
    </source>
</evidence>
<dbReference type="Pfam" id="PF02602">
    <property type="entry name" value="HEM4"/>
    <property type="match status" value="1"/>
</dbReference>
<keyword evidence="4 9" id="KW-0456">Lyase</keyword>
<evidence type="ECO:0000256" key="1">
    <source>
        <dbReference type="ARBA" id="ARBA00004772"/>
    </source>
</evidence>
<comment type="function">
    <text evidence="6 9">Catalyzes cyclization of the linear tetrapyrrole, hydroxymethylbilane, to the macrocyclic uroporphyrinogen III.</text>
</comment>